<dbReference type="SUPFAM" id="SSF56935">
    <property type="entry name" value="Porins"/>
    <property type="match status" value="1"/>
</dbReference>
<feature type="chain" id="PRO_5005184022" description="Porin domain-containing protein" evidence="11">
    <location>
        <begin position="22"/>
        <end position="363"/>
    </location>
</feature>
<evidence type="ECO:0000313" key="14">
    <source>
        <dbReference type="Proteomes" id="UP000035352"/>
    </source>
</evidence>
<dbReference type="AlphaFoldDB" id="A0A0G3BSG0"/>
<evidence type="ECO:0000256" key="9">
    <source>
        <dbReference type="ARBA" id="ARBA00023136"/>
    </source>
</evidence>
<evidence type="ECO:0000313" key="13">
    <source>
        <dbReference type="EMBL" id="AKJ30316.1"/>
    </source>
</evidence>
<sequence>MAIKQVALAAMAFVAGASANAQTSGVTLYGVADAFVQYTDADDSVTRLQSGGLNGSRLGLRGVEDLGGGLRAVFTIEHGFSIDNGGVGQSEVFWGRQAFVGLAGNFGQVTLGRQYSSIYPATNDFSAFTSGSYGPSTGVIGGFGGYEPVRGTGGTAATAGTVSGTGLGGPIRINNSVKYETPSLGGLKIGALWGMGEAADSATDTRVADIYARYSAGPIDAIVSFVDDRIEATDVQHRTITAAATYSFGAFRLLGGYLKLDDRGATDVDGDGWWLGGEFKFGPSTLRAQYVANNPDQGDNDSQAFGVGYQYDLSKRTALYTAVTHFKNDGTIRYNSSVPGGIVPTGATGENINEFAVGVRHSF</sequence>
<dbReference type="GO" id="GO:0046930">
    <property type="term" value="C:pore complex"/>
    <property type="evidence" value="ECO:0007669"/>
    <property type="project" value="UniProtKB-KW"/>
</dbReference>
<dbReference type="InterPro" id="IPR002299">
    <property type="entry name" value="Porin_Neis"/>
</dbReference>
<dbReference type="GO" id="GO:0034220">
    <property type="term" value="P:monoatomic ion transmembrane transport"/>
    <property type="evidence" value="ECO:0007669"/>
    <property type="project" value="InterPro"/>
</dbReference>
<evidence type="ECO:0000256" key="6">
    <source>
        <dbReference type="ARBA" id="ARBA00022729"/>
    </source>
</evidence>
<keyword evidence="9" id="KW-0472">Membrane</keyword>
<keyword evidence="3" id="KW-0813">Transport</keyword>
<evidence type="ECO:0000256" key="11">
    <source>
        <dbReference type="SAM" id="SignalP"/>
    </source>
</evidence>
<evidence type="ECO:0000256" key="1">
    <source>
        <dbReference type="ARBA" id="ARBA00004571"/>
    </source>
</evidence>
<dbReference type="InterPro" id="IPR050298">
    <property type="entry name" value="Gram-neg_bact_OMP"/>
</dbReference>
<dbReference type="Gene3D" id="2.40.160.10">
    <property type="entry name" value="Porin"/>
    <property type="match status" value="1"/>
</dbReference>
<dbReference type="PANTHER" id="PTHR34501">
    <property type="entry name" value="PROTEIN YDDL-RELATED"/>
    <property type="match status" value="1"/>
</dbReference>
<dbReference type="PATRIC" id="fig|413882.6.peg.3788"/>
<comment type="subunit">
    <text evidence="2">Homotrimer.</text>
</comment>
<dbReference type="OrthoDB" id="8951346at2"/>
<dbReference type="PANTHER" id="PTHR34501:SF9">
    <property type="entry name" value="MAJOR OUTER MEMBRANE PROTEIN P.IA"/>
    <property type="match status" value="1"/>
</dbReference>
<evidence type="ECO:0000256" key="3">
    <source>
        <dbReference type="ARBA" id="ARBA00022448"/>
    </source>
</evidence>
<organism evidence="13 14">
    <name type="scientific">Caldimonas brevitalea</name>
    <dbReference type="NCBI Taxonomy" id="413882"/>
    <lineage>
        <taxon>Bacteria</taxon>
        <taxon>Pseudomonadati</taxon>
        <taxon>Pseudomonadota</taxon>
        <taxon>Betaproteobacteria</taxon>
        <taxon>Burkholderiales</taxon>
        <taxon>Sphaerotilaceae</taxon>
        <taxon>Caldimonas</taxon>
    </lineage>
</organism>
<dbReference type="RefSeq" id="WP_053013714.1">
    <property type="nucleotide sequence ID" value="NZ_CP011371.1"/>
</dbReference>
<dbReference type="STRING" id="413882.AAW51_3625"/>
<evidence type="ECO:0000256" key="5">
    <source>
        <dbReference type="ARBA" id="ARBA00022692"/>
    </source>
</evidence>
<keyword evidence="6 11" id="KW-0732">Signal</keyword>
<accession>A0A0G3BSG0</accession>
<dbReference type="InterPro" id="IPR023614">
    <property type="entry name" value="Porin_dom_sf"/>
</dbReference>
<dbReference type="EMBL" id="CP011371">
    <property type="protein sequence ID" value="AKJ30316.1"/>
    <property type="molecule type" value="Genomic_DNA"/>
</dbReference>
<keyword evidence="5" id="KW-0812">Transmembrane</keyword>
<gene>
    <name evidence="13" type="ORF">AAW51_3625</name>
</gene>
<evidence type="ECO:0000256" key="8">
    <source>
        <dbReference type="ARBA" id="ARBA00023114"/>
    </source>
</evidence>
<dbReference type="GO" id="GO:0009279">
    <property type="term" value="C:cell outer membrane"/>
    <property type="evidence" value="ECO:0007669"/>
    <property type="project" value="UniProtKB-SubCell"/>
</dbReference>
<dbReference type="InterPro" id="IPR033900">
    <property type="entry name" value="Gram_neg_porin_domain"/>
</dbReference>
<protein>
    <recommendedName>
        <fullName evidence="12">Porin domain-containing protein</fullName>
    </recommendedName>
</protein>
<dbReference type="PRINTS" id="PR00184">
    <property type="entry name" value="NEISSPPORIN"/>
</dbReference>
<dbReference type="GO" id="GO:0015288">
    <property type="term" value="F:porin activity"/>
    <property type="evidence" value="ECO:0007669"/>
    <property type="project" value="UniProtKB-KW"/>
</dbReference>
<dbReference type="PRINTS" id="PR00182">
    <property type="entry name" value="ECOLNEIPORIN"/>
</dbReference>
<evidence type="ECO:0000256" key="4">
    <source>
        <dbReference type="ARBA" id="ARBA00022452"/>
    </source>
</evidence>
<evidence type="ECO:0000259" key="12">
    <source>
        <dbReference type="Pfam" id="PF13609"/>
    </source>
</evidence>
<reference evidence="13 14" key="1">
    <citation type="submission" date="2015-05" db="EMBL/GenBank/DDBJ databases">
        <authorList>
            <person name="Tang B."/>
            <person name="Yu Y."/>
        </authorList>
    </citation>
    <scope>NUCLEOTIDE SEQUENCE [LARGE SCALE GENOMIC DNA]</scope>
    <source>
        <strain evidence="13 14">DSM 7029</strain>
    </source>
</reference>
<keyword evidence="7" id="KW-0406">Ion transport</keyword>
<proteinExistence type="predicted"/>
<dbReference type="InterPro" id="IPR001702">
    <property type="entry name" value="Porin_Gram-ve"/>
</dbReference>
<evidence type="ECO:0000256" key="7">
    <source>
        <dbReference type="ARBA" id="ARBA00023065"/>
    </source>
</evidence>
<dbReference type="Pfam" id="PF13609">
    <property type="entry name" value="Porin_4"/>
    <property type="match status" value="1"/>
</dbReference>
<dbReference type="Proteomes" id="UP000035352">
    <property type="component" value="Chromosome"/>
</dbReference>
<keyword evidence="14" id="KW-1185">Reference proteome</keyword>
<keyword evidence="8" id="KW-0626">Porin</keyword>
<comment type="subcellular location">
    <subcellularLocation>
        <location evidence="1">Cell outer membrane</location>
        <topology evidence="1">Multi-pass membrane protein</topology>
    </subcellularLocation>
</comment>
<evidence type="ECO:0000256" key="10">
    <source>
        <dbReference type="ARBA" id="ARBA00023237"/>
    </source>
</evidence>
<feature type="signal peptide" evidence="11">
    <location>
        <begin position="1"/>
        <end position="21"/>
    </location>
</feature>
<keyword evidence="4" id="KW-1134">Transmembrane beta strand</keyword>
<feature type="domain" description="Porin" evidence="12">
    <location>
        <begin position="7"/>
        <end position="331"/>
    </location>
</feature>
<keyword evidence="10" id="KW-0998">Cell outer membrane</keyword>
<dbReference type="KEGG" id="pbh:AAW51_3625"/>
<name>A0A0G3BSG0_9BURK</name>
<evidence type="ECO:0000256" key="2">
    <source>
        <dbReference type="ARBA" id="ARBA00011233"/>
    </source>
</evidence>
<dbReference type="CDD" id="cd00342">
    <property type="entry name" value="gram_neg_porins"/>
    <property type="match status" value="1"/>
</dbReference>